<dbReference type="InParanoid" id="A0A395JN62"/>
<comment type="subcellular location">
    <subcellularLocation>
        <location evidence="5">Periplasm</location>
    </subcellularLocation>
</comment>
<accession>A0A395JN62</accession>
<name>A0A395JN62_9GAMM</name>
<gene>
    <name evidence="9" type="ORF">DFR28_102467</name>
</gene>
<dbReference type="GO" id="GO:0042597">
    <property type="term" value="C:periplasmic space"/>
    <property type="evidence" value="ECO:0007669"/>
    <property type="project" value="UniProtKB-SubCell"/>
</dbReference>
<dbReference type="InterPro" id="IPR023205">
    <property type="entry name" value="DsbA/DsbL"/>
</dbReference>
<keyword evidence="10" id="KW-1185">Reference proteome</keyword>
<keyword evidence="2 7" id="KW-0732">Signal</keyword>
<comment type="caution">
    <text evidence="9">The sequence shown here is derived from an EMBL/GenBank/DDBJ whole genome shotgun (WGS) entry which is preliminary data.</text>
</comment>
<keyword evidence="3 5" id="KW-1015">Disulfide bond</keyword>
<sequence length="215" mass="24547">MISCFYISNRVFTMRAILIALALCLSLFVVQSAQAQSFVEGTHYSVVEHSTLSESPEVVEFFSFSCPGCYAMEPLVESMQAAMPEINLRRVHMPYGGRKAKQSQKVFVLMTLLHAEQYKNAIFERIHLQQDLFDSDEEIIGYFVDIGYERLKVEQLFRSFSADTKLRQMNKEGINRKVQSVPSFVVNGRYQVILAAVSSADDFTRLIDYLNSLPE</sequence>
<evidence type="ECO:0000256" key="7">
    <source>
        <dbReference type="SAM" id="SignalP"/>
    </source>
</evidence>
<dbReference type="Proteomes" id="UP000253083">
    <property type="component" value="Unassembled WGS sequence"/>
</dbReference>
<dbReference type="PANTHER" id="PTHR35891:SF2">
    <property type="entry name" value="THIOL:DISULFIDE INTERCHANGE PROTEIN DSBA"/>
    <property type="match status" value="1"/>
</dbReference>
<proteinExistence type="inferred from homology"/>
<reference evidence="9 10" key="1">
    <citation type="submission" date="2018-06" db="EMBL/GenBank/DDBJ databases">
        <title>Genomic Encyclopedia of Type Strains, Phase IV (KMG-IV): sequencing the most valuable type-strain genomes for metagenomic binning, comparative biology and taxonomic classification.</title>
        <authorList>
            <person name="Goeker M."/>
        </authorList>
    </citation>
    <scope>NUCLEOTIDE SEQUENCE [LARGE SCALE GENOMIC DNA]</scope>
    <source>
        <strain evidence="9 10">DSM 24032</strain>
    </source>
</reference>
<dbReference type="InterPro" id="IPR050824">
    <property type="entry name" value="Thiol_disulfide_DsbA"/>
</dbReference>
<evidence type="ECO:0000256" key="4">
    <source>
        <dbReference type="ARBA" id="ARBA00023284"/>
    </source>
</evidence>
<evidence type="ECO:0000256" key="6">
    <source>
        <dbReference type="PIRSR" id="PIRSR001488-1"/>
    </source>
</evidence>
<feature type="chain" id="PRO_5017181000" description="Thiol:disulfide interchange protein" evidence="7">
    <location>
        <begin position="36"/>
        <end position="215"/>
    </location>
</feature>
<dbReference type="Gene3D" id="3.40.30.10">
    <property type="entry name" value="Glutaredoxin"/>
    <property type="match status" value="1"/>
</dbReference>
<evidence type="ECO:0000313" key="10">
    <source>
        <dbReference type="Proteomes" id="UP000253083"/>
    </source>
</evidence>
<dbReference type="EMBL" id="QNRT01000002">
    <property type="protein sequence ID" value="RBP51048.1"/>
    <property type="molecule type" value="Genomic_DNA"/>
</dbReference>
<dbReference type="PIRSF" id="PIRSF001488">
    <property type="entry name" value="Tdi_protein"/>
    <property type="match status" value="1"/>
</dbReference>
<evidence type="ECO:0000256" key="2">
    <source>
        <dbReference type="ARBA" id="ARBA00022729"/>
    </source>
</evidence>
<evidence type="ECO:0000259" key="8">
    <source>
        <dbReference type="Pfam" id="PF01323"/>
    </source>
</evidence>
<dbReference type="Pfam" id="PF01323">
    <property type="entry name" value="DSBA"/>
    <property type="match status" value="1"/>
</dbReference>
<dbReference type="PANTHER" id="PTHR35891">
    <property type="entry name" value="THIOL:DISULFIDE INTERCHANGE PROTEIN DSBA"/>
    <property type="match status" value="1"/>
</dbReference>
<protein>
    <recommendedName>
        <fullName evidence="5">Thiol:disulfide interchange protein</fullName>
    </recommendedName>
</protein>
<feature type="domain" description="DSBA-like thioredoxin" evidence="8">
    <location>
        <begin position="58"/>
        <end position="206"/>
    </location>
</feature>
<evidence type="ECO:0000313" key="9">
    <source>
        <dbReference type="EMBL" id="RBP51048.1"/>
    </source>
</evidence>
<evidence type="ECO:0000256" key="1">
    <source>
        <dbReference type="ARBA" id="ARBA00005791"/>
    </source>
</evidence>
<evidence type="ECO:0000256" key="5">
    <source>
        <dbReference type="PIRNR" id="PIRNR001488"/>
    </source>
</evidence>
<dbReference type="AlphaFoldDB" id="A0A395JN62"/>
<dbReference type="SUPFAM" id="SSF52833">
    <property type="entry name" value="Thioredoxin-like"/>
    <property type="match status" value="1"/>
</dbReference>
<dbReference type="FunCoup" id="A0A395JN62">
    <property type="interactions" value="117"/>
</dbReference>
<keyword evidence="4" id="KW-0676">Redox-active center</keyword>
<dbReference type="OrthoDB" id="9784896at2"/>
<organism evidence="9 10">
    <name type="scientific">Arenicella xantha</name>
    <dbReference type="NCBI Taxonomy" id="644221"/>
    <lineage>
        <taxon>Bacteria</taxon>
        <taxon>Pseudomonadati</taxon>
        <taxon>Pseudomonadota</taxon>
        <taxon>Gammaproteobacteria</taxon>
        <taxon>Arenicellales</taxon>
        <taxon>Arenicellaceae</taxon>
        <taxon>Arenicella</taxon>
    </lineage>
</organism>
<dbReference type="InterPro" id="IPR001853">
    <property type="entry name" value="DSBA-like_thioredoxin_dom"/>
</dbReference>
<dbReference type="GO" id="GO:0016491">
    <property type="term" value="F:oxidoreductase activity"/>
    <property type="evidence" value="ECO:0007669"/>
    <property type="project" value="InterPro"/>
</dbReference>
<feature type="signal peptide" evidence="7">
    <location>
        <begin position="1"/>
        <end position="35"/>
    </location>
</feature>
<dbReference type="InterPro" id="IPR036249">
    <property type="entry name" value="Thioredoxin-like_sf"/>
</dbReference>
<keyword evidence="5" id="KW-0574">Periplasm</keyword>
<comment type="similarity">
    <text evidence="1">Belongs to the thioredoxin family. DsbA subfamily.</text>
</comment>
<feature type="disulfide bond" description="Redox-active" evidence="6">
    <location>
        <begin position="66"/>
        <end position="69"/>
    </location>
</feature>
<evidence type="ECO:0000256" key="3">
    <source>
        <dbReference type="ARBA" id="ARBA00023157"/>
    </source>
</evidence>
<dbReference type="CDD" id="cd03019">
    <property type="entry name" value="DsbA_DsbA"/>
    <property type="match status" value="1"/>
</dbReference>